<evidence type="ECO:0000256" key="2">
    <source>
        <dbReference type="ARBA" id="ARBA00023004"/>
    </source>
</evidence>
<dbReference type="Pfam" id="PF01388">
    <property type="entry name" value="ARID"/>
    <property type="match status" value="1"/>
</dbReference>
<evidence type="ECO:0000256" key="1">
    <source>
        <dbReference type="ARBA" id="ARBA00022723"/>
    </source>
</evidence>
<accession>A0A183IKG6</accession>
<keyword evidence="6" id="KW-1185">Reference proteome</keyword>
<dbReference type="GO" id="GO:0005634">
    <property type="term" value="C:nucleus"/>
    <property type="evidence" value="ECO:0007669"/>
    <property type="project" value="TreeGrafter"/>
</dbReference>
<dbReference type="GO" id="GO:0003677">
    <property type="term" value="F:DNA binding"/>
    <property type="evidence" value="ECO:0007669"/>
    <property type="project" value="InterPro"/>
</dbReference>
<protein>
    <submittedName>
        <fullName evidence="7">JmjN domain-containing protein</fullName>
    </submittedName>
</protein>
<keyword evidence="1" id="KW-0479">Metal-binding</keyword>
<reference evidence="5 6" key="2">
    <citation type="submission" date="2018-11" db="EMBL/GenBank/DDBJ databases">
        <authorList>
            <consortium name="Pathogen Informatics"/>
        </authorList>
    </citation>
    <scope>NUCLEOTIDE SEQUENCE [LARGE SCALE GENOMIC DNA]</scope>
</reference>
<dbReference type="WBParaSite" id="SBAD_0000429301-mRNA-1">
    <property type="protein sequence ID" value="SBAD_0000429301-mRNA-1"/>
    <property type="gene ID" value="SBAD_0000429301"/>
</dbReference>
<dbReference type="PROSITE" id="PS51183">
    <property type="entry name" value="JMJN"/>
    <property type="match status" value="1"/>
</dbReference>
<organism evidence="7">
    <name type="scientific">Soboliphyme baturini</name>
    <dbReference type="NCBI Taxonomy" id="241478"/>
    <lineage>
        <taxon>Eukaryota</taxon>
        <taxon>Metazoa</taxon>
        <taxon>Ecdysozoa</taxon>
        <taxon>Nematoda</taxon>
        <taxon>Enoplea</taxon>
        <taxon>Dorylaimia</taxon>
        <taxon>Dioctophymatida</taxon>
        <taxon>Dioctophymatoidea</taxon>
        <taxon>Soboliphymatidae</taxon>
        <taxon>Soboliphyme</taxon>
    </lineage>
</organism>
<dbReference type="GO" id="GO:0000785">
    <property type="term" value="C:chromatin"/>
    <property type="evidence" value="ECO:0007669"/>
    <property type="project" value="TreeGrafter"/>
</dbReference>
<dbReference type="AlphaFoldDB" id="A0A183IKG6"/>
<gene>
    <name evidence="5" type="ORF">SBAD_LOCUS4112</name>
</gene>
<name>A0A183IKG6_9BILA</name>
<dbReference type="GO" id="GO:0034647">
    <property type="term" value="F:histone H3K4me/H3K4me2/H3K4me3 demethylase activity"/>
    <property type="evidence" value="ECO:0007669"/>
    <property type="project" value="TreeGrafter"/>
</dbReference>
<dbReference type="OrthoDB" id="1678912at2759"/>
<dbReference type="PANTHER" id="PTHR10694">
    <property type="entry name" value="LYSINE-SPECIFIC DEMETHYLASE"/>
    <property type="match status" value="1"/>
</dbReference>
<dbReference type="PANTHER" id="PTHR10694:SF33">
    <property type="entry name" value="LYSINE-SPECIFIC DEMETHYLASE 5"/>
    <property type="match status" value="1"/>
</dbReference>
<dbReference type="SUPFAM" id="SSF46774">
    <property type="entry name" value="ARID-like"/>
    <property type="match status" value="1"/>
</dbReference>
<feature type="domain" description="JmjN" evidence="4">
    <location>
        <begin position="17"/>
        <end position="58"/>
    </location>
</feature>
<dbReference type="GO" id="GO:0046872">
    <property type="term" value="F:metal ion binding"/>
    <property type="evidence" value="ECO:0007669"/>
    <property type="project" value="UniProtKB-KW"/>
</dbReference>
<sequence length="135" mass="15442">MAFSNSATHVFVSPPAAPTFVPTEEEFRDPLAYLEKIRPVAENYGVIKIKPPPNWQPPFMIDVDEKEFEPRVQKLNELDGLSRVRLNFVDRIAKFWNLQGIVLRIPVIEGKALDLHRLHQVSHANLKPSFNGESK</sequence>
<proteinExistence type="predicted"/>
<dbReference type="InterPro" id="IPR001606">
    <property type="entry name" value="ARID_dom"/>
</dbReference>
<keyword evidence="2" id="KW-0408">Iron</keyword>
<dbReference type="Gene3D" id="2.60.120.650">
    <property type="entry name" value="Cupin"/>
    <property type="match status" value="1"/>
</dbReference>
<feature type="domain" description="ARID" evidence="3">
    <location>
        <begin position="82"/>
        <end position="135"/>
    </location>
</feature>
<evidence type="ECO:0000259" key="4">
    <source>
        <dbReference type="PROSITE" id="PS51183"/>
    </source>
</evidence>
<dbReference type="GO" id="GO:0006355">
    <property type="term" value="P:regulation of DNA-templated transcription"/>
    <property type="evidence" value="ECO:0007669"/>
    <property type="project" value="TreeGrafter"/>
</dbReference>
<dbReference type="EMBL" id="UZAM01008131">
    <property type="protein sequence ID" value="VDP03393.1"/>
    <property type="molecule type" value="Genomic_DNA"/>
</dbReference>
<evidence type="ECO:0000259" key="3">
    <source>
        <dbReference type="PROSITE" id="PS51011"/>
    </source>
</evidence>
<dbReference type="Proteomes" id="UP000270296">
    <property type="component" value="Unassembled WGS sequence"/>
</dbReference>
<evidence type="ECO:0000313" key="5">
    <source>
        <dbReference type="EMBL" id="VDP03393.1"/>
    </source>
</evidence>
<reference evidence="7" key="1">
    <citation type="submission" date="2016-06" db="UniProtKB">
        <authorList>
            <consortium name="WormBaseParasite"/>
        </authorList>
    </citation>
    <scope>IDENTIFICATION</scope>
</reference>
<evidence type="ECO:0000313" key="6">
    <source>
        <dbReference type="Proteomes" id="UP000270296"/>
    </source>
</evidence>
<evidence type="ECO:0000313" key="7">
    <source>
        <dbReference type="WBParaSite" id="SBAD_0000429301-mRNA-1"/>
    </source>
</evidence>
<dbReference type="Pfam" id="PF02375">
    <property type="entry name" value="JmjN"/>
    <property type="match status" value="1"/>
</dbReference>
<dbReference type="SMART" id="SM00545">
    <property type="entry name" value="JmjN"/>
    <property type="match status" value="1"/>
</dbReference>
<dbReference type="PROSITE" id="PS51011">
    <property type="entry name" value="ARID"/>
    <property type="match status" value="1"/>
</dbReference>
<dbReference type="InterPro" id="IPR003349">
    <property type="entry name" value="JmjN"/>
</dbReference>
<dbReference type="InterPro" id="IPR036431">
    <property type="entry name" value="ARID_dom_sf"/>
</dbReference>